<dbReference type="GO" id="GO:0003700">
    <property type="term" value="F:DNA-binding transcription factor activity"/>
    <property type="evidence" value="ECO:0007669"/>
    <property type="project" value="InterPro"/>
</dbReference>
<dbReference type="OrthoDB" id="5526340at2"/>
<dbReference type="GO" id="GO:0006351">
    <property type="term" value="P:DNA-templated transcription"/>
    <property type="evidence" value="ECO:0007669"/>
    <property type="project" value="TreeGrafter"/>
</dbReference>
<dbReference type="SUPFAM" id="SSF53850">
    <property type="entry name" value="Periplasmic binding protein-like II"/>
    <property type="match status" value="1"/>
</dbReference>
<evidence type="ECO:0000313" key="6">
    <source>
        <dbReference type="EMBL" id="ALZ82715.1"/>
    </source>
</evidence>
<dbReference type="InterPro" id="IPR036388">
    <property type="entry name" value="WH-like_DNA-bd_sf"/>
</dbReference>
<keyword evidence="3" id="KW-0238">DNA-binding</keyword>
<dbReference type="PANTHER" id="PTHR30537:SF26">
    <property type="entry name" value="GLYCINE CLEAVAGE SYSTEM TRANSCRIPTIONAL ACTIVATOR"/>
    <property type="match status" value="1"/>
</dbReference>
<dbReference type="KEGG" id="por:APT59_00290"/>
<accession>A0A0U4VHW5</accession>
<dbReference type="GO" id="GO:0043565">
    <property type="term" value="F:sequence-specific DNA binding"/>
    <property type="evidence" value="ECO:0007669"/>
    <property type="project" value="TreeGrafter"/>
</dbReference>
<sequence>MSDHRGDFTLDATTPADRPALALDSLRTFEVVARRLSFTAAASELGTTQPAISQQIKRLEAQLQVRLFDRVHRGILLTEAGRVLQEYVEAGLATLDEGVRLVTARPAHEVLQVATDFAFAAYWLLPRLPRFHARHPELDVSLVTSDRVPLPGPEIDITLGFGDGRFKHGEAWPLFREEVFPVCSPRLLQGRQPPLPAAELGRWPLLHLKAAPNSRWYDWKTLLPALELAALPPAPAGAVLSFDNYTLVIQAAIAGQGLAIGWRHLVDDLLQQELLCRPFSGIATSRYGYYAILPERKRRQRLVQRFLDWLLEELEAPRESLAGARLAT</sequence>
<evidence type="ECO:0000259" key="5">
    <source>
        <dbReference type="PROSITE" id="PS50931"/>
    </source>
</evidence>
<organism evidence="6 7">
    <name type="scientific">Pseudomonas oryzihabitans</name>
    <dbReference type="NCBI Taxonomy" id="47885"/>
    <lineage>
        <taxon>Bacteria</taxon>
        <taxon>Pseudomonadati</taxon>
        <taxon>Pseudomonadota</taxon>
        <taxon>Gammaproteobacteria</taxon>
        <taxon>Pseudomonadales</taxon>
        <taxon>Pseudomonadaceae</taxon>
        <taxon>Pseudomonas</taxon>
    </lineage>
</organism>
<name>A0A0U4VHW5_9PSED</name>
<dbReference type="Pfam" id="PF00126">
    <property type="entry name" value="HTH_1"/>
    <property type="match status" value="1"/>
</dbReference>
<dbReference type="Pfam" id="PF03466">
    <property type="entry name" value="LysR_substrate"/>
    <property type="match status" value="1"/>
</dbReference>
<dbReference type="NCBIfam" id="TIGR03418">
    <property type="entry name" value="chol_sulf_TF"/>
    <property type="match status" value="1"/>
</dbReference>
<dbReference type="InterPro" id="IPR000847">
    <property type="entry name" value="LysR_HTH_N"/>
</dbReference>
<evidence type="ECO:0000256" key="3">
    <source>
        <dbReference type="ARBA" id="ARBA00023125"/>
    </source>
</evidence>
<evidence type="ECO:0000256" key="4">
    <source>
        <dbReference type="ARBA" id="ARBA00023163"/>
    </source>
</evidence>
<feature type="domain" description="HTH lysR-type" evidence="5">
    <location>
        <begin position="21"/>
        <end position="78"/>
    </location>
</feature>
<dbReference type="PANTHER" id="PTHR30537">
    <property type="entry name" value="HTH-TYPE TRANSCRIPTIONAL REGULATOR"/>
    <property type="match status" value="1"/>
</dbReference>
<dbReference type="AlphaFoldDB" id="A0A0U4VHW5"/>
<dbReference type="InterPro" id="IPR005119">
    <property type="entry name" value="LysR_subst-bd"/>
</dbReference>
<dbReference type="InterPro" id="IPR036390">
    <property type="entry name" value="WH_DNA-bd_sf"/>
</dbReference>
<dbReference type="Gene3D" id="1.10.10.10">
    <property type="entry name" value="Winged helix-like DNA-binding domain superfamily/Winged helix DNA-binding domain"/>
    <property type="match status" value="1"/>
</dbReference>
<dbReference type="Gene3D" id="3.40.190.10">
    <property type="entry name" value="Periplasmic binding protein-like II"/>
    <property type="match status" value="2"/>
</dbReference>
<proteinExistence type="inferred from homology"/>
<comment type="similarity">
    <text evidence="1">Belongs to the LysR transcriptional regulatory family.</text>
</comment>
<evidence type="ECO:0000313" key="7">
    <source>
        <dbReference type="Proteomes" id="UP000064137"/>
    </source>
</evidence>
<gene>
    <name evidence="6" type="ORF">APT59_00290</name>
</gene>
<dbReference type="SUPFAM" id="SSF46785">
    <property type="entry name" value="Winged helix' DNA-binding domain"/>
    <property type="match status" value="1"/>
</dbReference>
<reference evidence="6 7" key="1">
    <citation type="submission" date="2016-01" db="EMBL/GenBank/DDBJ databases">
        <title>Annotation of Pseudomonas oryzihabitans USDA-ARS-USMARC-56511.</title>
        <authorList>
            <person name="Harhay G.P."/>
            <person name="Harhay D.M."/>
            <person name="Smith T.P.L."/>
            <person name="Bono J.L."/>
            <person name="Heaton M.P."/>
            <person name="Clawson M.L."/>
            <person name="Chitko-Mckown C.G."/>
            <person name="Capik S.F."/>
            <person name="DeDonder K.D."/>
            <person name="Apley M.D."/>
            <person name="Lubbers B.V."/>
            <person name="White B.J."/>
            <person name="Larson R.L."/>
        </authorList>
    </citation>
    <scope>NUCLEOTIDE SEQUENCE [LARGE SCALE GENOMIC DNA]</scope>
    <source>
        <strain evidence="6 7">USDA-ARS-USMARC-56511</strain>
    </source>
</reference>
<dbReference type="RefSeq" id="WP_059313028.1">
    <property type="nucleotide sequence ID" value="NZ_CP013987.1"/>
</dbReference>
<keyword evidence="4" id="KW-0804">Transcription</keyword>
<dbReference type="EMBL" id="CP013987">
    <property type="protein sequence ID" value="ALZ82715.1"/>
    <property type="molecule type" value="Genomic_DNA"/>
</dbReference>
<dbReference type="InterPro" id="IPR017786">
    <property type="entry name" value="TF_choline_sulphate-util"/>
</dbReference>
<dbReference type="Proteomes" id="UP000064137">
    <property type="component" value="Chromosome"/>
</dbReference>
<dbReference type="FunFam" id="1.10.10.10:FF:000001">
    <property type="entry name" value="LysR family transcriptional regulator"/>
    <property type="match status" value="1"/>
</dbReference>
<keyword evidence="2" id="KW-0805">Transcription regulation</keyword>
<dbReference type="CDD" id="cd08432">
    <property type="entry name" value="PBP2_GcdR_TrpI_HvrB_AmpR_like"/>
    <property type="match status" value="1"/>
</dbReference>
<evidence type="ECO:0000256" key="1">
    <source>
        <dbReference type="ARBA" id="ARBA00009437"/>
    </source>
</evidence>
<evidence type="ECO:0000256" key="2">
    <source>
        <dbReference type="ARBA" id="ARBA00023015"/>
    </source>
</evidence>
<dbReference type="PROSITE" id="PS50931">
    <property type="entry name" value="HTH_LYSR"/>
    <property type="match status" value="1"/>
</dbReference>
<dbReference type="PRINTS" id="PR00039">
    <property type="entry name" value="HTHLYSR"/>
</dbReference>
<dbReference type="InterPro" id="IPR058163">
    <property type="entry name" value="LysR-type_TF_proteobact-type"/>
</dbReference>
<protein>
    <submittedName>
        <fullName evidence="6">LysR family transcriptional regulator</fullName>
    </submittedName>
</protein>